<evidence type="ECO:0000313" key="2">
    <source>
        <dbReference type="Proteomes" id="UP000266861"/>
    </source>
</evidence>
<dbReference type="Proteomes" id="UP000266861">
    <property type="component" value="Unassembled WGS sequence"/>
</dbReference>
<comment type="caution">
    <text evidence="1">The sequence shown here is derived from an EMBL/GenBank/DDBJ whole genome shotgun (WGS) entry which is preliminary data.</text>
</comment>
<dbReference type="AlphaFoldDB" id="A0A397INK3"/>
<dbReference type="STRING" id="1348612.A0A397INK3"/>
<protein>
    <submittedName>
        <fullName evidence="1">Uncharacterized protein</fullName>
    </submittedName>
</protein>
<proteinExistence type="predicted"/>
<gene>
    <name evidence="1" type="ORF">Glove_174g25</name>
</gene>
<keyword evidence="2" id="KW-1185">Reference proteome</keyword>
<dbReference type="EMBL" id="PQFF01000164">
    <property type="protein sequence ID" value="RHZ77589.1"/>
    <property type="molecule type" value="Genomic_DNA"/>
</dbReference>
<organism evidence="1 2">
    <name type="scientific">Diversispora epigaea</name>
    <dbReference type="NCBI Taxonomy" id="1348612"/>
    <lineage>
        <taxon>Eukaryota</taxon>
        <taxon>Fungi</taxon>
        <taxon>Fungi incertae sedis</taxon>
        <taxon>Mucoromycota</taxon>
        <taxon>Glomeromycotina</taxon>
        <taxon>Glomeromycetes</taxon>
        <taxon>Diversisporales</taxon>
        <taxon>Diversisporaceae</taxon>
        <taxon>Diversispora</taxon>
    </lineage>
</organism>
<evidence type="ECO:0000313" key="1">
    <source>
        <dbReference type="EMBL" id="RHZ77589.1"/>
    </source>
</evidence>
<dbReference type="OrthoDB" id="2351976at2759"/>
<sequence>MNKFIPISLINLTPLQSDESVNSEIHIDDLKIINNIQKSIEKGGRRNIIDILKFLIPNLLKQKILNILNSEIHLRISGDGRNVRRKVKQVIITFAILNNKTHLYYPENYHTIILYLGIEKYEILQVALK</sequence>
<reference evidence="1 2" key="1">
    <citation type="submission" date="2018-08" db="EMBL/GenBank/DDBJ databases">
        <title>Genome and evolution of the arbuscular mycorrhizal fungus Diversispora epigaea (formerly Glomus versiforme) and its bacterial endosymbionts.</title>
        <authorList>
            <person name="Sun X."/>
            <person name="Fei Z."/>
            <person name="Harrison M."/>
        </authorList>
    </citation>
    <scope>NUCLEOTIDE SEQUENCE [LARGE SCALE GENOMIC DNA]</scope>
    <source>
        <strain evidence="1 2">IT104</strain>
    </source>
</reference>
<accession>A0A397INK3</accession>
<name>A0A397INK3_9GLOM</name>